<evidence type="ECO:0000256" key="2">
    <source>
        <dbReference type="ARBA" id="ARBA00023125"/>
    </source>
</evidence>
<gene>
    <name evidence="7" type="ORF">MTR66_16640</name>
</gene>
<reference evidence="7 8" key="1">
    <citation type="submission" date="2022-04" db="EMBL/GenBank/DDBJ databases">
        <title>Identification of a novel bacterium isolated from mangrove sediments.</title>
        <authorList>
            <person name="Pan X."/>
        </authorList>
    </citation>
    <scope>NUCLEOTIDE SEQUENCE [LARGE SCALE GENOMIC DNA]</scope>
    <source>
        <strain evidence="7 8">B2638</strain>
    </source>
</reference>
<sequence>MSASPDQRAADKPARRKRRTQEERRTETSGRLLDAAIELLLERGYSRFRIADAAKLAGVSRGGQTHHFATKNDLIEAAIERVFQSEVDLAESEAGNAGTEDLLRHGAAHIDAFLASDLYKVSLNMLISAGESEHFADRIRTISARSRKPIESAWIDRLTEGGTDRKKAEDAFWLLWSVQRGISVQRRIGGDPGGTDDILDLTIDLLNGYLRSDEKAAPVPQ</sequence>
<dbReference type="PRINTS" id="PR00455">
    <property type="entry name" value="HTHTETR"/>
</dbReference>
<dbReference type="Gene3D" id="1.10.357.10">
    <property type="entry name" value="Tetracycline Repressor, domain 2"/>
    <property type="match status" value="1"/>
</dbReference>
<dbReference type="RefSeq" id="WP_243923131.1">
    <property type="nucleotide sequence ID" value="NZ_JALHLG010000035.1"/>
</dbReference>
<dbReference type="PROSITE" id="PS50977">
    <property type="entry name" value="HTH_TETR_2"/>
    <property type="match status" value="1"/>
</dbReference>
<feature type="DNA-binding region" description="H-T-H motif" evidence="4">
    <location>
        <begin position="49"/>
        <end position="68"/>
    </location>
</feature>
<dbReference type="PANTHER" id="PTHR30055:SF234">
    <property type="entry name" value="HTH-TYPE TRANSCRIPTIONAL REGULATOR BETI"/>
    <property type="match status" value="1"/>
</dbReference>
<dbReference type="PANTHER" id="PTHR30055">
    <property type="entry name" value="HTH-TYPE TRANSCRIPTIONAL REGULATOR RUTR"/>
    <property type="match status" value="1"/>
</dbReference>
<protein>
    <submittedName>
        <fullName evidence="7">TetR/AcrR family transcriptional regulator</fullName>
    </submittedName>
</protein>
<name>A0ABT0BTP4_9SPHN</name>
<dbReference type="Proteomes" id="UP001202281">
    <property type="component" value="Unassembled WGS sequence"/>
</dbReference>
<evidence type="ECO:0000313" key="7">
    <source>
        <dbReference type="EMBL" id="MCJ2188436.1"/>
    </source>
</evidence>
<evidence type="ECO:0000256" key="3">
    <source>
        <dbReference type="ARBA" id="ARBA00023163"/>
    </source>
</evidence>
<evidence type="ECO:0000256" key="5">
    <source>
        <dbReference type="SAM" id="MobiDB-lite"/>
    </source>
</evidence>
<dbReference type="InterPro" id="IPR050109">
    <property type="entry name" value="HTH-type_TetR-like_transc_reg"/>
</dbReference>
<dbReference type="InterPro" id="IPR001647">
    <property type="entry name" value="HTH_TetR"/>
</dbReference>
<keyword evidence="1" id="KW-0805">Transcription regulation</keyword>
<keyword evidence="8" id="KW-1185">Reference proteome</keyword>
<comment type="caution">
    <text evidence="7">The sequence shown here is derived from an EMBL/GenBank/DDBJ whole genome shotgun (WGS) entry which is preliminary data.</text>
</comment>
<accession>A0ABT0BTP4</accession>
<feature type="domain" description="HTH tetR-type" evidence="6">
    <location>
        <begin position="26"/>
        <end position="86"/>
    </location>
</feature>
<dbReference type="Pfam" id="PF00440">
    <property type="entry name" value="TetR_N"/>
    <property type="match status" value="1"/>
</dbReference>
<feature type="region of interest" description="Disordered" evidence="5">
    <location>
        <begin position="1"/>
        <end position="28"/>
    </location>
</feature>
<dbReference type="SUPFAM" id="SSF46689">
    <property type="entry name" value="Homeodomain-like"/>
    <property type="match status" value="1"/>
</dbReference>
<evidence type="ECO:0000256" key="4">
    <source>
        <dbReference type="PROSITE-ProRule" id="PRU00335"/>
    </source>
</evidence>
<evidence type="ECO:0000259" key="6">
    <source>
        <dbReference type="PROSITE" id="PS50977"/>
    </source>
</evidence>
<proteinExistence type="predicted"/>
<keyword evidence="3" id="KW-0804">Transcription</keyword>
<keyword evidence="2 4" id="KW-0238">DNA-binding</keyword>
<evidence type="ECO:0000256" key="1">
    <source>
        <dbReference type="ARBA" id="ARBA00023015"/>
    </source>
</evidence>
<organism evidence="7 8">
    <name type="scientific">Novosphingobium beihaiensis</name>
    <dbReference type="NCBI Taxonomy" id="2930389"/>
    <lineage>
        <taxon>Bacteria</taxon>
        <taxon>Pseudomonadati</taxon>
        <taxon>Pseudomonadota</taxon>
        <taxon>Alphaproteobacteria</taxon>
        <taxon>Sphingomonadales</taxon>
        <taxon>Sphingomonadaceae</taxon>
        <taxon>Novosphingobium</taxon>
    </lineage>
</organism>
<evidence type="ECO:0000313" key="8">
    <source>
        <dbReference type="Proteomes" id="UP001202281"/>
    </source>
</evidence>
<dbReference type="InterPro" id="IPR009057">
    <property type="entry name" value="Homeodomain-like_sf"/>
</dbReference>
<dbReference type="EMBL" id="JALHLG010000035">
    <property type="protein sequence ID" value="MCJ2188436.1"/>
    <property type="molecule type" value="Genomic_DNA"/>
</dbReference>